<protein>
    <submittedName>
        <fullName evidence="3">Uncharacterized protein</fullName>
    </submittedName>
</protein>
<dbReference type="AlphaFoldDB" id="A0AA39J400"/>
<keyword evidence="2" id="KW-0472">Membrane</keyword>
<name>A0AA39J400_9AGAR</name>
<evidence type="ECO:0000256" key="2">
    <source>
        <dbReference type="SAM" id="Phobius"/>
    </source>
</evidence>
<keyword evidence="4" id="KW-1185">Reference proteome</keyword>
<dbReference type="Proteomes" id="UP001175226">
    <property type="component" value="Unassembled WGS sequence"/>
</dbReference>
<gene>
    <name evidence="3" type="ORF">EV421DRAFT_2022720</name>
</gene>
<evidence type="ECO:0000256" key="1">
    <source>
        <dbReference type="SAM" id="MobiDB-lite"/>
    </source>
</evidence>
<feature type="transmembrane region" description="Helical" evidence="2">
    <location>
        <begin position="195"/>
        <end position="220"/>
    </location>
</feature>
<feature type="compositionally biased region" description="Basic residues" evidence="1">
    <location>
        <begin position="140"/>
        <end position="150"/>
    </location>
</feature>
<comment type="caution">
    <text evidence="3">The sequence shown here is derived from an EMBL/GenBank/DDBJ whole genome shotgun (WGS) entry which is preliminary data.</text>
</comment>
<feature type="region of interest" description="Disordered" evidence="1">
    <location>
        <begin position="128"/>
        <end position="185"/>
    </location>
</feature>
<proteinExistence type="predicted"/>
<accession>A0AA39J400</accession>
<keyword evidence="2" id="KW-0812">Transmembrane</keyword>
<feature type="compositionally biased region" description="Low complexity" evidence="1">
    <location>
        <begin position="158"/>
        <end position="185"/>
    </location>
</feature>
<dbReference type="EMBL" id="JAUEPT010000066">
    <property type="protein sequence ID" value="KAK0435060.1"/>
    <property type="molecule type" value="Genomic_DNA"/>
</dbReference>
<evidence type="ECO:0000313" key="3">
    <source>
        <dbReference type="EMBL" id="KAK0435060.1"/>
    </source>
</evidence>
<sequence length="228" mass="24781">MWNSLYARFGPGNGDWVVGRYLHTEASIPDEKLPGLRRHFRFTIFQRAFIVALTRHSYSTTVTRRLNMEREGISNALRLSPQSKVCGQWMEGGAMEGGCCGCEDGRTVVLGLWRAIFESFDGSRVRMRTGLGSDKGHREQRQHRGARRVQHTSLQFLSASTESATSTRPASTSGSSASSSSSTSSSSNAASILQIGSAGILTVVFAWVVAISVTGPVLVFKCSSVGWL</sequence>
<reference evidence="3" key="1">
    <citation type="submission" date="2023-06" db="EMBL/GenBank/DDBJ databases">
        <authorList>
            <consortium name="Lawrence Berkeley National Laboratory"/>
            <person name="Ahrendt S."/>
            <person name="Sahu N."/>
            <person name="Indic B."/>
            <person name="Wong-Bajracharya J."/>
            <person name="Merenyi Z."/>
            <person name="Ke H.-M."/>
            <person name="Monk M."/>
            <person name="Kocsube S."/>
            <person name="Drula E."/>
            <person name="Lipzen A."/>
            <person name="Balint B."/>
            <person name="Henrissat B."/>
            <person name="Andreopoulos B."/>
            <person name="Martin F.M."/>
            <person name="Harder C.B."/>
            <person name="Rigling D."/>
            <person name="Ford K.L."/>
            <person name="Foster G.D."/>
            <person name="Pangilinan J."/>
            <person name="Papanicolaou A."/>
            <person name="Barry K."/>
            <person name="LaButti K."/>
            <person name="Viragh M."/>
            <person name="Koriabine M."/>
            <person name="Yan M."/>
            <person name="Riley R."/>
            <person name="Champramary S."/>
            <person name="Plett K.L."/>
            <person name="Tsai I.J."/>
            <person name="Slot J."/>
            <person name="Sipos G."/>
            <person name="Plett J."/>
            <person name="Nagy L.G."/>
            <person name="Grigoriev I.V."/>
        </authorList>
    </citation>
    <scope>NUCLEOTIDE SEQUENCE</scope>
    <source>
        <strain evidence="3">FPL87.14</strain>
    </source>
</reference>
<evidence type="ECO:0000313" key="4">
    <source>
        <dbReference type="Proteomes" id="UP001175226"/>
    </source>
</evidence>
<keyword evidence="2" id="KW-1133">Transmembrane helix</keyword>
<organism evidence="3 4">
    <name type="scientific">Armillaria borealis</name>
    <dbReference type="NCBI Taxonomy" id="47425"/>
    <lineage>
        <taxon>Eukaryota</taxon>
        <taxon>Fungi</taxon>
        <taxon>Dikarya</taxon>
        <taxon>Basidiomycota</taxon>
        <taxon>Agaricomycotina</taxon>
        <taxon>Agaricomycetes</taxon>
        <taxon>Agaricomycetidae</taxon>
        <taxon>Agaricales</taxon>
        <taxon>Marasmiineae</taxon>
        <taxon>Physalacriaceae</taxon>
        <taxon>Armillaria</taxon>
    </lineage>
</organism>